<reference evidence="2" key="1">
    <citation type="journal article" date="2013" name="Nat. Commun.">
        <title>Whole-genome sequencing of Oryza brachyantha reveals mechanisms underlying Oryza genome evolution.</title>
        <authorList>
            <person name="Chen J."/>
            <person name="Huang Q."/>
            <person name="Gao D."/>
            <person name="Wang J."/>
            <person name="Lang Y."/>
            <person name="Liu T."/>
            <person name="Li B."/>
            <person name="Bai Z."/>
            <person name="Luis Goicoechea J."/>
            <person name="Liang C."/>
            <person name="Chen C."/>
            <person name="Zhang W."/>
            <person name="Sun S."/>
            <person name="Liao Y."/>
            <person name="Zhang X."/>
            <person name="Yang L."/>
            <person name="Song C."/>
            <person name="Wang M."/>
            <person name="Shi J."/>
            <person name="Liu G."/>
            <person name="Liu J."/>
            <person name="Zhou H."/>
            <person name="Zhou W."/>
            <person name="Yu Q."/>
            <person name="An N."/>
            <person name="Chen Y."/>
            <person name="Cai Q."/>
            <person name="Wang B."/>
            <person name="Liu B."/>
            <person name="Min J."/>
            <person name="Huang Y."/>
            <person name="Wu H."/>
            <person name="Li Z."/>
            <person name="Zhang Y."/>
            <person name="Yin Y."/>
            <person name="Song W."/>
            <person name="Jiang J."/>
            <person name="Jackson S.A."/>
            <person name="Wing R.A."/>
            <person name="Wang J."/>
            <person name="Chen M."/>
        </authorList>
    </citation>
    <scope>NUCLEOTIDE SEQUENCE [LARGE SCALE GENOMIC DNA]</scope>
    <source>
        <strain evidence="2">cv. IRGC 101232</strain>
    </source>
</reference>
<feature type="compositionally biased region" description="Acidic residues" evidence="1">
    <location>
        <begin position="45"/>
        <end position="55"/>
    </location>
</feature>
<dbReference type="Gramene" id="OB10G21600.1">
    <property type="protein sequence ID" value="OB10G21600.1"/>
    <property type="gene ID" value="OB10G21600"/>
</dbReference>
<dbReference type="Proteomes" id="UP000006038">
    <property type="component" value="Chromosome 10"/>
</dbReference>
<proteinExistence type="predicted"/>
<dbReference type="EnsemblPlants" id="OB10G21600.1">
    <property type="protein sequence ID" value="OB10G21600.1"/>
    <property type="gene ID" value="OB10G21600"/>
</dbReference>
<evidence type="ECO:0000313" key="2">
    <source>
        <dbReference type="EnsemblPlants" id="OB10G21600.1"/>
    </source>
</evidence>
<name>J3N3R2_ORYBR</name>
<sequence length="94" mass="10402">MEDLIPGDVRLPRDGEPSGVIYEEEEEMDVDEAFDYEEGEFPCTDLLDDSGDSEDGGGNGKNNLGLRSNVQPATCQWTSHYCFRVYSGSDNSDL</sequence>
<dbReference type="HOGENOM" id="CLU_2389689_0_0_1"/>
<evidence type="ECO:0000256" key="1">
    <source>
        <dbReference type="SAM" id="MobiDB-lite"/>
    </source>
</evidence>
<dbReference type="AlphaFoldDB" id="J3N3R2"/>
<organism evidence="2">
    <name type="scientific">Oryza brachyantha</name>
    <name type="common">malo sina</name>
    <dbReference type="NCBI Taxonomy" id="4533"/>
    <lineage>
        <taxon>Eukaryota</taxon>
        <taxon>Viridiplantae</taxon>
        <taxon>Streptophyta</taxon>
        <taxon>Embryophyta</taxon>
        <taxon>Tracheophyta</taxon>
        <taxon>Spermatophyta</taxon>
        <taxon>Magnoliopsida</taxon>
        <taxon>Liliopsida</taxon>
        <taxon>Poales</taxon>
        <taxon>Poaceae</taxon>
        <taxon>BOP clade</taxon>
        <taxon>Oryzoideae</taxon>
        <taxon>Oryzeae</taxon>
        <taxon>Oryzinae</taxon>
        <taxon>Oryza</taxon>
    </lineage>
</organism>
<keyword evidence="3" id="KW-1185">Reference proteome</keyword>
<accession>J3N3R2</accession>
<evidence type="ECO:0000313" key="3">
    <source>
        <dbReference type="Proteomes" id="UP000006038"/>
    </source>
</evidence>
<feature type="region of interest" description="Disordered" evidence="1">
    <location>
        <begin position="45"/>
        <end position="68"/>
    </location>
</feature>
<protein>
    <submittedName>
        <fullName evidence="2">Uncharacterized protein</fullName>
    </submittedName>
</protein>
<reference evidence="2" key="2">
    <citation type="submission" date="2013-04" db="UniProtKB">
        <authorList>
            <consortium name="EnsemblPlants"/>
        </authorList>
    </citation>
    <scope>IDENTIFICATION</scope>
</reference>